<keyword evidence="4" id="KW-1185">Reference proteome</keyword>
<dbReference type="EC" id="3.4.14.12" evidence="3"/>
<dbReference type="InterPro" id="IPR015943">
    <property type="entry name" value="WD40/YVTN_repeat-like_dom_sf"/>
</dbReference>
<dbReference type="Gene3D" id="2.130.10.10">
    <property type="entry name" value="YVTN repeat-like/Quinoprotein amine dehydrogenase"/>
    <property type="match status" value="1"/>
</dbReference>
<dbReference type="PANTHER" id="PTHR42776">
    <property type="entry name" value="SERINE PEPTIDASE S9 FAMILY MEMBER"/>
    <property type="match status" value="1"/>
</dbReference>
<dbReference type="AlphaFoldDB" id="A0A9Q6LMY8"/>
<evidence type="ECO:0000256" key="1">
    <source>
        <dbReference type="ARBA" id="ARBA00022801"/>
    </source>
</evidence>
<dbReference type="EMBL" id="CP038910">
    <property type="protein sequence ID" value="QGO07762.1"/>
    <property type="molecule type" value="Genomic_DNA"/>
</dbReference>
<dbReference type="InterPro" id="IPR029058">
    <property type="entry name" value="AB_hydrolase_fold"/>
</dbReference>
<evidence type="ECO:0000313" key="3">
    <source>
        <dbReference type="EMBL" id="QGO07762.1"/>
    </source>
</evidence>
<accession>A0A9Q6LMY8</accession>
<name>A0A9Q6LMY8_PISSA</name>
<evidence type="ECO:0000259" key="2">
    <source>
        <dbReference type="Pfam" id="PF00326"/>
    </source>
</evidence>
<geneLocation type="plasmid" evidence="3 4">
    <name>unnamed2</name>
</geneLocation>
<keyword evidence="1 3" id="KW-0378">Hydrolase</keyword>
<dbReference type="SUPFAM" id="SSF53474">
    <property type="entry name" value="alpha/beta-Hydrolases"/>
    <property type="match status" value="1"/>
</dbReference>
<evidence type="ECO:0000313" key="4">
    <source>
        <dbReference type="Proteomes" id="UP000422232"/>
    </source>
</evidence>
<organism evidence="3 4">
    <name type="scientific">Piscirickettsia salmonis</name>
    <dbReference type="NCBI Taxonomy" id="1238"/>
    <lineage>
        <taxon>Bacteria</taxon>
        <taxon>Pseudomonadati</taxon>
        <taxon>Pseudomonadota</taxon>
        <taxon>Gammaproteobacteria</taxon>
        <taxon>Thiotrichales</taxon>
        <taxon>Piscirickettsiaceae</taxon>
        <taxon>Piscirickettsia</taxon>
    </lineage>
</organism>
<reference evidence="3 4" key="1">
    <citation type="submission" date="2019-04" db="EMBL/GenBank/DDBJ databases">
        <title>Complete genome sequencing of Piscirickettsia salmonis strain Psal-009.</title>
        <authorList>
            <person name="Schober I."/>
            <person name="Bunk B."/>
            <person name="Sproer C."/>
            <person name="Carril G.P."/>
            <person name="Riedel T."/>
            <person name="Flores-Herrera P.A."/>
            <person name="Nourdin-Galindo G."/>
            <person name="Marshall S.H."/>
            <person name="Overmann J."/>
        </authorList>
    </citation>
    <scope>NUCLEOTIDE SEQUENCE [LARGE SCALE GENOMIC DNA]</scope>
    <source>
        <strain evidence="3 4">Psal-009</strain>
        <plasmid evidence="3 4">unnamed2</plasmid>
    </source>
</reference>
<dbReference type="InterPro" id="IPR011042">
    <property type="entry name" value="6-blade_b-propeller_TolB-like"/>
</dbReference>
<dbReference type="InterPro" id="IPR001375">
    <property type="entry name" value="Peptidase_S9_cat"/>
</dbReference>
<dbReference type="Pfam" id="PF00326">
    <property type="entry name" value="Peptidase_S9"/>
    <property type="match status" value="1"/>
</dbReference>
<gene>
    <name evidence="3" type="primary">ptpA</name>
    <name evidence="3" type="ORF">Psal009_03721</name>
</gene>
<dbReference type="RefSeq" id="WP_036779013.1">
    <property type="nucleotide sequence ID" value="NZ_CP012414.1"/>
</dbReference>
<keyword evidence="3" id="KW-0614">Plasmid</keyword>
<protein>
    <submittedName>
        <fullName evidence="3">Prolyl tripeptidyl peptidase</fullName>
        <ecNumber evidence="3">3.4.14.12</ecNumber>
    </submittedName>
</protein>
<dbReference type="GO" id="GO:0004252">
    <property type="term" value="F:serine-type endopeptidase activity"/>
    <property type="evidence" value="ECO:0007669"/>
    <property type="project" value="TreeGrafter"/>
</dbReference>
<feature type="domain" description="Peptidase S9 prolyl oligopeptidase catalytic" evidence="2">
    <location>
        <begin position="476"/>
        <end position="676"/>
    </location>
</feature>
<dbReference type="GO" id="GO:0006508">
    <property type="term" value="P:proteolysis"/>
    <property type="evidence" value="ECO:0007669"/>
    <property type="project" value="InterPro"/>
</dbReference>
<dbReference type="Gene3D" id="3.40.50.1820">
    <property type="entry name" value="alpha/beta hydrolase"/>
    <property type="match status" value="1"/>
</dbReference>
<dbReference type="Proteomes" id="UP000422232">
    <property type="component" value="Plasmid unnamed2"/>
</dbReference>
<dbReference type="SUPFAM" id="SSF82171">
    <property type="entry name" value="DPP6 N-terminal domain-like"/>
    <property type="match status" value="1"/>
</dbReference>
<dbReference type="PANTHER" id="PTHR42776:SF4">
    <property type="entry name" value="ACYLAMINO-ACID-RELEASING ENZYME"/>
    <property type="match status" value="1"/>
</dbReference>
<dbReference type="Gene3D" id="2.120.10.30">
    <property type="entry name" value="TolB, C-terminal domain"/>
    <property type="match status" value="1"/>
</dbReference>
<proteinExistence type="predicted"/>
<sequence length="690" mass="79440">MNLIFIPILLMILIMSPAISSKTENKLFSWKPEQLMNIKQISELDLSSSAPTLAYVVDFYKKDNKNIWTEKSSIKILSLTTKETHKVDYKDEDSWMPKWSPNGHYLAFLSKKVSEKSNDNALSLIKIWSKKTNKIYLLTETKNNIKTLSWSRNGNFIAYVTENKKDFYIDKNKLKIFSSSVRNDEMHIIEIDYKNIKKNKDKIIISKYIQGNKFSYIGNLSWSKDDKDIAFSHDIGDRNDLWNLGIISTINLMTNKINTINIFKQRMIMQQPHYSPDGQYLLFTASPEQVWSPRFCIYMQKIITKSVTKLACSFDQDPKLVGWSKSGKNIIFTENFHTWRNIYSLSTDREDITTKVVKINKSNSLIDTVSINSKGEIAIVQQNSKKAEEIYLTNLIRYQPQIITNINTRYTKFSETLGKTEKINWKSKDGLTISGLLTYPENYNKSKKYPLIIELHGGPADVFQNRFIGRRSVFPIATFSKEGYFYLRPNVRGSSAYGVYFKELNHGDWGGKDYQDIMDGIQYLNDKNIIDSKKISIIGWSYGGYLTAQAITHSPLFKAAIIGGGITDLASYSVTNDLPNYLKLNLGGYLWDKPKFYQKRSPIYAANHVTTPTLLMYGENDIRVPLSQGVEFFNILKLRNIPSMMLIYPKQYHSLSDPNYIIDAGIRNVSWINKYSRAGTVAKNLDLSRV</sequence>